<dbReference type="EMBL" id="JBBHJY010000008">
    <property type="protein sequence ID" value="MEJ6011384.1"/>
    <property type="molecule type" value="Genomic_DNA"/>
</dbReference>
<protein>
    <recommendedName>
        <fullName evidence="2">Phage integrase central domain-containing protein</fullName>
    </recommendedName>
</protein>
<dbReference type="Gene3D" id="1.10.150.130">
    <property type="match status" value="1"/>
</dbReference>
<keyword evidence="4" id="KW-1185">Reference proteome</keyword>
<feature type="domain" description="Phage integrase central" evidence="2">
    <location>
        <begin position="3"/>
        <end position="44"/>
    </location>
</feature>
<comment type="caution">
    <text evidence="3">The sequence shown here is derived from an EMBL/GenBank/DDBJ whole genome shotgun (WGS) entry which is preliminary data.</text>
</comment>
<sequence length="113" mass="12907">MLEAFWKRVPETAERMRGRIENVLDAAKAKGHRSGENPARWRGHLDQLLPKRKRLSRGHHAAMPFEDVPDFMGKLRERDAVAAAALEFTVLTAARSGEVYGAQWREMDLARQI</sequence>
<accession>A0ABU8SBS9</accession>
<dbReference type="InterPro" id="IPR010998">
    <property type="entry name" value="Integrase_recombinase_N"/>
</dbReference>
<dbReference type="InterPro" id="IPR011010">
    <property type="entry name" value="DNA_brk_join_enz"/>
</dbReference>
<name>A0ABU8SBS9_9SPHN</name>
<dbReference type="InterPro" id="IPR053876">
    <property type="entry name" value="Phage_int_M"/>
</dbReference>
<proteinExistence type="predicted"/>
<reference evidence="3 4" key="1">
    <citation type="submission" date="2024-03" db="EMBL/GenBank/DDBJ databases">
        <authorList>
            <person name="Jo J.-H."/>
        </authorList>
    </citation>
    <scope>NUCLEOTIDE SEQUENCE [LARGE SCALE GENOMIC DNA]</scope>
    <source>
        <strain evidence="3 4">AS3R-12</strain>
    </source>
</reference>
<keyword evidence="1" id="KW-0238">DNA-binding</keyword>
<evidence type="ECO:0000313" key="3">
    <source>
        <dbReference type="EMBL" id="MEJ6011384.1"/>
    </source>
</evidence>
<dbReference type="SUPFAM" id="SSF56349">
    <property type="entry name" value="DNA breaking-rejoining enzymes"/>
    <property type="match status" value="1"/>
</dbReference>
<evidence type="ECO:0000313" key="4">
    <source>
        <dbReference type="Proteomes" id="UP001379235"/>
    </source>
</evidence>
<dbReference type="Pfam" id="PF22022">
    <property type="entry name" value="Phage_int_M"/>
    <property type="match status" value="1"/>
</dbReference>
<organism evidence="3 4">
    <name type="scientific">Novosphingobium aquae</name>
    <dbReference type="NCBI Taxonomy" id="3133435"/>
    <lineage>
        <taxon>Bacteria</taxon>
        <taxon>Pseudomonadati</taxon>
        <taxon>Pseudomonadota</taxon>
        <taxon>Alphaproteobacteria</taxon>
        <taxon>Sphingomonadales</taxon>
        <taxon>Sphingomonadaceae</taxon>
        <taxon>Novosphingobium</taxon>
    </lineage>
</organism>
<gene>
    <name evidence="3" type="ORF">WG900_15800</name>
</gene>
<evidence type="ECO:0000256" key="1">
    <source>
        <dbReference type="ARBA" id="ARBA00023125"/>
    </source>
</evidence>
<dbReference type="Proteomes" id="UP001379235">
    <property type="component" value="Unassembled WGS sequence"/>
</dbReference>
<evidence type="ECO:0000259" key="2">
    <source>
        <dbReference type="Pfam" id="PF22022"/>
    </source>
</evidence>